<accession>A0A380NHX9</accession>
<organism evidence="2 3">
    <name type="scientific">Veillonella criceti</name>
    <dbReference type="NCBI Taxonomy" id="103891"/>
    <lineage>
        <taxon>Bacteria</taxon>
        <taxon>Bacillati</taxon>
        <taxon>Bacillota</taxon>
        <taxon>Negativicutes</taxon>
        <taxon>Veillonellales</taxon>
        <taxon>Veillonellaceae</taxon>
        <taxon>Veillonella</taxon>
    </lineage>
</organism>
<dbReference type="Pfam" id="PF13380">
    <property type="entry name" value="CoA_binding_2"/>
    <property type="match status" value="1"/>
</dbReference>
<dbReference type="RefSeq" id="WP_115309426.1">
    <property type="nucleotide sequence ID" value="NZ_UHIO01000001.1"/>
</dbReference>
<reference evidence="2 3" key="1">
    <citation type="submission" date="2018-06" db="EMBL/GenBank/DDBJ databases">
        <authorList>
            <consortium name="Pathogen Informatics"/>
            <person name="Doyle S."/>
        </authorList>
    </citation>
    <scope>NUCLEOTIDE SEQUENCE [LARGE SCALE GENOMIC DNA]</scope>
    <source>
        <strain evidence="2 3">NCTC12020</strain>
    </source>
</reference>
<gene>
    <name evidence="2" type="primary">yccU</name>
    <name evidence="2" type="ORF">NCTC12020_00146</name>
</gene>
<evidence type="ECO:0000313" key="2">
    <source>
        <dbReference type="EMBL" id="SUP39835.1"/>
    </source>
</evidence>
<protein>
    <submittedName>
        <fullName evidence="2">Acetyl coenzyme A synthetase (ADP forming), alpha domain</fullName>
    </submittedName>
</protein>
<dbReference type="Gene3D" id="3.40.50.720">
    <property type="entry name" value="NAD(P)-binding Rossmann-like Domain"/>
    <property type="match status" value="1"/>
</dbReference>
<proteinExistence type="predicted"/>
<dbReference type="AlphaFoldDB" id="A0A380NHX9"/>
<dbReference type="SMART" id="SM00881">
    <property type="entry name" value="CoA_binding"/>
    <property type="match status" value="1"/>
</dbReference>
<evidence type="ECO:0000259" key="1">
    <source>
        <dbReference type="SMART" id="SM00881"/>
    </source>
</evidence>
<sequence length="128" mass="14131">MTPKDALTKKVWAVLGATSRKEKFGYKIYACLRDHGYTVYPVNPNVAEIDGATCYPSLSDLPEVPEVVDFVVPEKIGLEALDECKTLHIPTVWLQPGADKPTVVAKAKELGLDVIEDCVLVQIRPENH</sequence>
<feature type="domain" description="CoA-binding" evidence="1">
    <location>
        <begin position="6"/>
        <end position="98"/>
    </location>
</feature>
<dbReference type="InterPro" id="IPR003781">
    <property type="entry name" value="CoA-bd"/>
</dbReference>
<name>A0A380NHX9_9FIRM</name>
<dbReference type="PANTHER" id="PTHR33303">
    <property type="entry name" value="CYTOPLASMIC PROTEIN-RELATED"/>
    <property type="match status" value="1"/>
</dbReference>
<dbReference type="EMBL" id="UHIO01000001">
    <property type="protein sequence ID" value="SUP39835.1"/>
    <property type="molecule type" value="Genomic_DNA"/>
</dbReference>
<dbReference type="InterPro" id="IPR036291">
    <property type="entry name" value="NAD(P)-bd_dom_sf"/>
</dbReference>
<evidence type="ECO:0000313" key="3">
    <source>
        <dbReference type="Proteomes" id="UP000255367"/>
    </source>
</evidence>
<dbReference type="SUPFAM" id="SSF51735">
    <property type="entry name" value="NAD(P)-binding Rossmann-fold domains"/>
    <property type="match status" value="1"/>
</dbReference>
<dbReference type="OrthoDB" id="9804695at2"/>
<dbReference type="Proteomes" id="UP000255367">
    <property type="component" value="Unassembled WGS sequence"/>
</dbReference>
<keyword evidence="3" id="KW-1185">Reference proteome</keyword>
<dbReference type="PANTHER" id="PTHR33303:SF2">
    <property type="entry name" value="COA-BINDING DOMAIN-CONTAINING PROTEIN"/>
    <property type="match status" value="1"/>
</dbReference>